<evidence type="ECO:0000256" key="1">
    <source>
        <dbReference type="ARBA" id="ARBA00010851"/>
    </source>
</evidence>
<evidence type="ECO:0000256" key="2">
    <source>
        <dbReference type="SAM" id="Coils"/>
    </source>
</evidence>
<keyword evidence="4" id="KW-0436">Ligase</keyword>
<dbReference type="Proteomes" id="UP000001694">
    <property type="component" value="Chromosome"/>
</dbReference>
<dbReference type="GO" id="GO:0015995">
    <property type="term" value="P:chlorophyll biosynthetic process"/>
    <property type="evidence" value="ECO:0007669"/>
    <property type="project" value="InterPro"/>
</dbReference>
<dbReference type="STRING" id="444157.Tneu_0376"/>
<organism evidence="4 5">
    <name type="scientific">Pyrobaculum neutrophilum (strain DSM 2338 / JCM 9278 / NBRC 100436 / V24Sta)</name>
    <name type="common">Thermoproteus neutrophilus</name>
    <dbReference type="NCBI Taxonomy" id="444157"/>
    <lineage>
        <taxon>Archaea</taxon>
        <taxon>Thermoproteota</taxon>
        <taxon>Thermoprotei</taxon>
        <taxon>Thermoproteales</taxon>
        <taxon>Thermoproteaceae</taxon>
        <taxon>Pyrobaculum</taxon>
    </lineage>
</organism>
<dbReference type="eggNOG" id="arCOG03022">
    <property type="taxonomic scope" value="Archaea"/>
</dbReference>
<proteinExistence type="inferred from homology"/>
<dbReference type="PANTHER" id="PTHR44119">
    <property type="entry name" value="MAGNESIUM-CHELATASE SUBUNIT CHLH, CHLOROPLASTIC"/>
    <property type="match status" value="1"/>
</dbReference>
<dbReference type="OrthoDB" id="192131at2157"/>
<dbReference type="Pfam" id="PF02514">
    <property type="entry name" value="CobN-Mg_chel"/>
    <property type="match status" value="1"/>
</dbReference>
<dbReference type="RefSeq" id="WP_012349745.1">
    <property type="nucleotide sequence ID" value="NC_010525.1"/>
</dbReference>
<dbReference type="GeneID" id="6165388"/>
<dbReference type="KEGG" id="tne:Tneu_0376"/>
<dbReference type="GO" id="GO:0051116">
    <property type="term" value="F:cobaltochelatase activity"/>
    <property type="evidence" value="ECO:0007669"/>
    <property type="project" value="UniProtKB-EC"/>
</dbReference>
<name>B1YBU1_PYRNV</name>
<evidence type="ECO:0000313" key="4">
    <source>
        <dbReference type="EMBL" id="ACB39325.1"/>
    </source>
</evidence>
<evidence type="ECO:0000313" key="5">
    <source>
        <dbReference type="Proteomes" id="UP000001694"/>
    </source>
</evidence>
<dbReference type="CDD" id="cd10150">
    <property type="entry name" value="CobN_like"/>
    <property type="match status" value="1"/>
</dbReference>
<dbReference type="NCBIfam" id="TIGR02025">
    <property type="entry name" value="BchH"/>
    <property type="match status" value="1"/>
</dbReference>
<accession>B1YBU1</accession>
<dbReference type="InterPro" id="IPR011771">
    <property type="entry name" value="BchH"/>
</dbReference>
<reference evidence="4" key="1">
    <citation type="submission" date="2008-03" db="EMBL/GenBank/DDBJ databases">
        <title>Complete sequence of Thermoproteus neutrophilus V24Sta.</title>
        <authorList>
            <consortium name="US DOE Joint Genome Institute"/>
            <person name="Copeland A."/>
            <person name="Lucas S."/>
            <person name="Lapidus A."/>
            <person name="Glavina del Rio T."/>
            <person name="Dalin E."/>
            <person name="Tice H."/>
            <person name="Bruce D."/>
            <person name="Goodwin L."/>
            <person name="Pitluck S."/>
            <person name="Sims D."/>
            <person name="Brettin T."/>
            <person name="Detter J.C."/>
            <person name="Han C."/>
            <person name="Kuske C.R."/>
            <person name="Schmutz J."/>
            <person name="Larimer F."/>
            <person name="Land M."/>
            <person name="Hauser L."/>
            <person name="Kyrpides N."/>
            <person name="Mikhailova N."/>
            <person name="Biddle J.F."/>
            <person name="Zhang Z."/>
            <person name="Fitz-Gibbon S.T."/>
            <person name="Lowe T.M."/>
            <person name="Saltikov C."/>
            <person name="House C.H."/>
            <person name="Richardson P."/>
        </authorList>
    </citation>
    <scope>NUCLEOTIDE SEQUENCE [LARGE SCALE GENOMIC DNA]</scope>
    <source>
        <strain evidence="4">V24Sta</strain>
    </source>
</reference>
<dbReference type="AlphaFoldDB" id="B1YBU1"/>
<keyword evidence="5" id="KW-1185">Reference proteome</keyword>
<dbReference type="EMBL" id="CP001014">
    <property type="protein sequence ID" value="ACB39325.1"/>
    <property type="molecule type" value="Genomic_DNA"/>
</dbReference>
<dbReference type="HOGENOM" id="CLU_002017_1_2_2"/>
<dbReference type="PANTHER" id="PTHR44119:SF1">
    <property type="entry name" value="MAGNESIUM-CHELATASE SUBUNIT CHLH, CHLOROPLASTIC"/>
    <property type="match status" value="1"/>
</dbReference>
<feature type="coiled-coil region" evidence="2">
    <location>
        <begin position="616"/>
        <end position="646"/>
    </location>
</feature>
<sequence length="1187" mass="134474">MKIVVISTKPSLRTLFDVAKEVEAEAGVSIELQTYYIHSSVDYAAVENADVILIDVRGDAPRELINAVEKSRAKVVIPLVGGSPGTLALLRLGGFSGVEIAKRVPEQDFDTDRVDFSKISKVLSAVETAGRVLPVGPLRHLRNWIWATKYWAYWGRENLANLFKLILAEYFGAGVKYGEPKLVGEFAVYTPGIGFTYEPPETKGPVVLIFTYAGMHFDETLPVALKLKEELEKLGVNAFIATGGVTDGLLKQLEALRKYTLVGGRSVDAVINLQWFVINGGPYGGSPEPTRELFKERGSLLFNGLVAYTRRISQWEKDPRGLSPVEVVGGVALPEIDGAIEPIISAGLDDSIYAEMVVLEERVKKKARRVANWIKLRQKPPSERRVAIVIYNYPPGEHNVGNAAYLDTLASLAVILKALREAGYRTRALDKEELRRLIAERFLVNSPQWGSHGDVPKLPVSEYLRWFNTLANRDEVIKTWGEPPGGINVEGDSFLIPGVVLDNVFIGVQPPRGFHEDPSKLYHSKDIPPHHQYLAFYYWIKEVFKADVIIHVGTHGTLELMPGKEVGLSDRCWPDILIGDTPHIYIYHVTNPSEMTIAKRRSYAYIITHGTPPFTQADLYGEYVELEELLEEAEKGGEDVRRLIEEKCRKLNIPCGDLERLHDYLMEMKRAVIPRGLHVFGSRWSVEDVVNYIAFVLRREGDVPSLHRLILEERGVNYDGVEKAGGGRLLVEAEEEARRMIKEALSGGDPAKYFKKRRGEAEEVFRYVRDLAKRILESDEVSSLLKALDGRYVEPRVAGEPLRTPEVFPTGSHGYAFDPRLIPTKAAYIRGINLAEELVKRYREKYGRYPESVAVVLWGFETAQTRGETVGQILQLLGVRLVRKHGPWAPELEPIPLEELGRPRIDVVVTICGFFRDMFPNLISLIDRAVKLVASLDEPLEMNYVRKHYLEIGRITRIFGPKPGTYGTRLPEFIESSSWKNEGELVEVYVGDMMYGYGDDIHGEAMRELFVQLLKKVEVVSQVRSATEYDIADLDHYYEFLGGLKKAVETLAGRRVEAYWVDTTGEKMRVRTVEEAVDFALRTRLLNPKWAEEMLKHGYDGAREIAKRVEYVLGHAALTGTVDRWFWRQIAEMYVKNVEMRERIKTVNPWALYEIIKRLEEAHRRGYWEGDEEIKKIAEELEGILEE</sequence>
<dbReference type="InterPro" id="IPR003672">
    <property type="entry name" value="CobN/Mg_chltase"/>
</dbReference>
<dbReference type="EC" id="6.6.1.2" evidence="4"/>
<protein>
    <submittedName>
        <fullName evidence="4">Cobaltochelatase</fullName>
        <ecNumber evidence="4">6.6.1.2</ecNumber>
    </submittedName>
</protein>
<comment type="similarity">
    <text evidence="1">Belongs to the Mg-chelatase subunit H family.</text>
</comment>
<feature type="domain" description="CobN/magnesium chelatase" evidence="3">
    <location>
        <begin position="149"/>
        <end position="1173"/>
    </location>
</feature>
<dbReference type="GO" id="GO:0016851">
    <property type="term" value="F:magnesium chelatase activity"/>
    <property type="evidence" value="ECO:0007669"/>
    <property type="project" value="InterPro"/>
</dbReference>
<keyword evidence="2" id="KW-0175">Coiled coil</keyword>
<gene>
    <name evidence="4" type="ordered locus">Tneu_0376</name>
</gene>
<evidence type="ECO:0000259" key="3">
    <source>
        <dbReference type="Pfam" id="PF02514"/>
    </source>
</evidence>